<dbReference type="SUPFAM" id="SSF48695">
    <property type="entry name" value="Multiheme cytochromes"/>
    <property type="match status" value="1"/>
</dbReference>
<dbReference type="InterPro" id="IPR019734">
    <property type="entry name" value="TPR_rpt"/>
</dbReference>
<feature type="domain" description="Doubled CXXCH motif" evidence="5">
    <location>
        <begin position="309"/>
        <end position="334"/>
    </location>
</feature>
<keyword evidence="1 4" id="KW-0732">Signal</keyword>
<dbReference type="GO" id="GO:0016491">
    <property type="term" value="F:oxidoreductase activity"/>
    <property type="evidence" value="ECO:0007669"/>
    <property type="project" value="TreeGrafter"/>
</dbReference>
<organism evidence="6 7">
    <name type="scientific">Marinobacterium iners DSM 11526</name>
    <dbReference type="NCBI Taxonomy" id="1122198"/>
    <lineage>
        <taxon>Bacteria</taxon>
        <taxon>Pseudomonadati</taxon>
        <taxon>Pseudomonadota</taxon>
        <taxon>Gammaproteobacteria</taxon>
        <taxon>Oceanospirillales</taxon>
        <taxon>Oceanospirillaceae</taxon>
        <taxon>Marinobacterium</taxon>
    </lineage>
</organism>
<name>A0A1H4CHV6_9GAMM</name>
<dbReference type="InterPro" id="IPR051829">
    <property type="entry name" value="Multiheme_Cytochr_ET"/>
</dbReference>
<dbReference type="InterPro" id="IPR011990">
    <property type="entry name" value="TPR-like_helical_dom_sf"/>
</dbReference>
<reference evidence="7" key="1">
    <citation type="submission" date="2016-10" db="EMBL/GenBank/DDBJ databases">
        <authorList>
            <person name="Varghese N."/>
            <person name="Submissions S."/>
        </authorList>
    </citation>
    <scope>NUCLEOTIDE SEQUENCE [LARGE SCALE GENOMIC DNA]</scope>
    <source>
        <strain evidence="7">DSM 11526</strain>
    </source>
</reference>
<proteinExistence type="predicted"/>
<dbReference type="Gene3D" id="1.10.1130.10">
    <property type="entry name" value="Flavocytochrome C3, Chain A"/>
    <property type="match status" value="2"/>
</dbReference>
<feature type="compositionally biased region" description="Polar residues" evidence="3">
    <location>
        <begin position="375"/>
        <end position="388"/>
    </location>
</feature>
<dbReference type="EMBL" id="FNRJ01000005">
    <property type="protein sequence ID" value="SEA59652.1"/>
    <property type="molecule type" value="Genomic_DNA"/>
</dbReference>
<dbReference type="STRING" id="1122198.SAMN02745729_1056"/>
<feature type="signal peptide" evidence="4">
    <location>
        <begin position="1"/>
        <end position="21"/>
    </location>
</feature>
<gene>
    <name evidence="6" type="ORF">SAMN02745729_1056</name>
</gene>
<dbReference type="Pfam" id="PF14559">
    <property type="entry name" value="TPR_19"/>
    <property type="match status" value="1"/>
</dbReference>
<feature type="region of interest" description="Disordered" evidence="3">
    <location>
        <begin position="371"/>
        <end position="390"/>
    </location>
</feature>
<evidence type="ECO:0000313" key="7">
    <source>
        <dbReference type="Proteomes" id="UP000242469"/>
    </source>
</evidence>
<dbReference type="InterPro" id="IPR036280">
    <property type="entry name" value="Multihaem_cyt_sf"/>
</dbReference>
<sequence length="697" mass="78505">MNHLITFAGLFLLMSVQPIMASEADNCRQCHIQIVDEWRTSQHARSMLPATPDNVLGNFSHVRFFSEDVEAKFYRQSDRYHVRLTESGQTSNWTVRYTFGIYPLQQYLIETGDGKLQALNIAWDSRSVDAGGQRWFRLDAAEHQRPENPLHWRGVYQNWNGMCADCHSTAFRKGYIPDTDRYESHFEQINVSCSACHARANTHAQAARSGESQSAGADLSARGAWLTGTLEHKPQHTGPLTSTKQVETCGRCHSLRTRLDQSPAGGLNNHYSLTRLQSPLYYADGRVREEVFVLGSYLQSKMHEAGVVCSNCHNPHSGKLLLAGNALCSQCHAAPSFDQPHHHHHPQGSPGAQCVSCHMPETTYMQIDPRREHNFTTPNPVTSRQSDSPDPCLACHNDQNREWSIQQMSFLWPEHRERSDWFEIQQADLPTMVRFIADQQQVALYRASLLEQQAGTIGRVAPKIILQQLQSPDPLMRESGWKAATNLQPSDLHGQAMIGLQDTHLNVRLAAFEALMLAGALPSKPTRVRAEYEAYLQQQSDRPAGRTLIGRYARISGDSAVAEQHFKIALEMDNAYLPAYILLTDLLRNQQRFVDAIASLNNGLDQLPENSSLWHLRGLTWLQLKKHEEALGDLGKAARLAPDNWLFSYRYALVSLRLGHIEQAQQAAVTLSEIAPDNPQVKALLKEIQAKKQNKPL</sequence>
<dbReference type="Proteomes" id="UP000242469">
    <property type="component" value="Unassembled WGS sequence"/>
</dbReference>
<dbReference type="PANTHER" id="PTHR35038">
    <property type="entry name" value="DISSIMILATORY SULFITE REDUCTASE SIRA"/>
    <property type="match status" value="1"/>
</dbReference>
<evidence type="ECO:0000256" key="1">
    <source>
        <dbReference type="ARBA" id="ARBA00022729"/>
    </source>
</evidence>
<dbReference type="PROSITE" id="PS50005">
    <property type="entry name" value="TPR"/>
    <property type="match status" value="1"/>
</dbReference>
<dbReference type="SMART" id="SM00028">
    <property type="entry name" value="TPR"/>
    <property type="match status" value="3"/>
</dbReference>
<evidence type="ECO:0000256" key="4">
    <source>
        <dbReference type="SAM" id="SignalP"/>
    </source>
</evidence>
<keyword evidence="2" id="KW-0802">TPR repeat</keyword>
<dbReference type="AlphaFoldDB" id="A0A1H4CHV6"/>
<evidence type="ECO:0000256" key="3">
    <source>
        <dbReference type="SAM" id="MobiDB-lite"/>
    </source>
</evidence>
<dbReference type="Pfam" id="PF09699">
    <property type="entry name" value="Paired_CXXCH_1"/>
    <property type="match status" value="1"/>
</dbReference>
<protein>
    <submittedName>
        <fullName evidence="6">Doubled CXXCH domain-containing protein</fullName>
    </submittedName>
</protein>
<dbReference type="InterPro" id="IPR010177">
    <property type="entry name" value="Paired_CXXCH_1"/>
</dbReference>
<dbReference type="Gene3D" id="1.25.40.10">
    <property type="entry name" value="Tetratricopeptide repeat domain"/>
    <property type="match status" value="1"/>
</dbReference>
<evidence type="ECO:0000259" key="5">
    <source>
        <dbReference type="Pfam" id="PF09699"/>
    </source>
</evidence>
<feature type="chain" id="PRO_5017425648" evidence="4">
    <location>
        <begin position="22"/>
        <end position="697"/>
    </location>
</feature>
<keyword evidence="7" id="KW-1185">Reference proteome</keyword>
<dbReference type="SUPFAM" id="SSF48452">
    <property type="entry name" value="TPR-like"/>
    <property type="match status" value="1"/>
</dbReference>
<dbReference type="PANTHER" id="PTHR35038:SF8">
    <property type="entry name" value="C-TYPE POLYHEME CYTOCHROME OMCC"/>
    <property type="match status" value="1"/>
</dbReference>
<feature type="repeat" description="TPR" evidence="2">
    <location>
        <begin position="611"/>
        <end position="644"/>
    </location>
</feature>
<accession>A0A1H4CHV6</accession>
<evidence type="ECO:0000313" key="6">
    <source>
        <dbReference type="EMBL" id="SEA59652.1"/>
    </source>
</evidence>
<evidence type="ECO:0000256" key="2">
    <source>
        <dbReference type="PROSITE-ProRule" id="PRU00339"/>
    </source>
</evidence>
<dbReference type="RefSeq" id="WP_175527612.1">
    <property type="nucleotide sequence ID" value="NZ_FNRJ01000005.1"/>
</dbReference>